<proteinExistence type="predicted"/>
<dbReference type="InterPro" id="IPR029062">
    <property type="entry name" value="Class_I_gatase-like"/>
</dbReference>
<dbReference type="Pfam" id="PF06283">
    <property type="entry name" value="ThuA"/>
    <property type="match status" value="1"/>
</dbReference>
<feature type="signal peptide" evidence="1">
    <location>
        <begin position="1"/>
        <end position="20"/>
    </location>
</feature>
<keyword evidence="4" id="KW-1185">Reference proteome</keyword>
<evidence type="ECO:0000256" key="1">
    <source>
        <dbReference type="SAM" id="SignalP"/>
    </source>
</evidence>
<feature type="domain" description="ThuA-like" evidence="2">
    <location>
        <begin position="30"/>
        <end position="248"/>
    </location>
</feature>
<dbReference type="PANTHER" id="PTHR40469:SF2">
    <property type="entry name" value="GALACTOSE-BINDING DOMAIN-LIKE SUPERFAMILY PROTEIN"/>
    <property type="match status" value="1"/>
</dbReference>
<evidence type="ECO:0000259" key="2">
    <source>
        <dbReference type="Pfam" id="PF06283"/>
    </source>
</evidence>
<reference evidence="4" key="1">
    <citation type="submission" date="2017-02" db="EMBL/GenBank/DDBJ databases">
        <authorList>
            <person name="Varghese N."/>
            <person name="Submissions S."/>
        </authorList>
    </citation>
    <scope>NUCLEOTIDE SEQUENCE [LARGE SCALE GENOMIC DNA]</scope>
    <source>
        <strain evidence="4">ATCC 700200</strain>
    </source>
</reference>
<protein>
    <submittedName>
        <fullName evidence="3">Trehalose utilisation</fullName>
    </submittedName>
</protein>
<accession>A0A1T4Z2V2</accession>
<evidence type="ECO:0000313" key="4">
    <source>
        <dbReference type="Proteomes" id="UP000190774"/>
    </source>
</evidence>
<dbReference type="EMBL" id="FUYE01000027">
    <property type="protein sequence ID" value="SKB08379.1"/>
    <property type="molecule type" value="Genomic_DNA"/>
</dbReference>
<dbReference type="Gene3D" id="3.40.50.880">
    <property type="match status" value="1"/>
</dbReference>
<dbReference type="OrthoDB" id="7171409at2"/>
<dbReference type="RefSeq" id="WP_078816025.1">
    <property type="nucleotide sequence ID" value="NZ_FUYE01000027.1"/>
</dbReference>
<dbReference type="Proteomes" id="UP000190774">
    <property type="component" value="Unassembled WGS sequence"/>
</dbReference>
<dbReference type="AlphaFoldDB" id="A0A1T4Z2V2"/>
<dbReference type="STRING" id="48467.SAMN02745166_04919"/>
<dbReference type="InterPro" id="IPR029010">
    <property type="entry name" value="ThuA-like"/>
</dbReference>
<evidence type="ECO:0000313" key="3">
    <source>
        <dbReference type="EMBL" id="SKB08379.1"/>
    </source>
</evidence>
<keyword evidence="1" id="KW-0732">Signal</keyword>
<dbReference type="PANTHER" id="PTHR40469">
    <property type="entry name" value="SECRETED GLYCOSYL HYDROLASE"/>
    <property type="match status" value="1"/>
</dbReference>
<dbReference type="SUPFAM" id="SSF52317">
    <property type="entry name" value="Class I glutamine amidotransferase-like"/>
    <property type="match status" value="1"/>
</dbReference>
<sequence>MKAILLPLLALASAAVFVLAADPASAPPLKVLMITGGCCHDYENQKMILAEGLSARANVEFTIIHEEGPDGKKDKTHKISIYEKEDWAKGYDVVLHNECFGGVTDNEFINRIAKAHQDGVPGVMLHCSTHSYRAATTDEWRKCLGQTSMSHEKNRDLLVKNIAPEHPVMKGFPAEWLDKKDELYKNDKLWENFVPLAKAFGEDTQKDHYLIWVNTYGKGKVFGTTMGHGNETMSDPVFLDLVARGLLWSCGKLDDSGKPVAGYESKQK</sequence>
<name>A0A1T4Z2V2_9BACT</name>
<feature type="chain" id="PRO_5012617291" evidence="1">
    <location>
        <begin position="21"/>
        <end position="268"/>
    </location>
</feature>
<gene>
    <name evidence="3" type="ORF">SAMN02745166_04919</name>
</gene>
<organism evidence="3 4">
    <name type="scientific">Prosthecobacter debontii</name>
    <dbReference type="NCBI Taxonomy" id="48467"/>
    <lineage>
        <taxon>Bacteria</taxon>
        <taxon>Pseudomonadati</taxon>
        <taxon>Verrucomicrobiota</taxon>
        <taxon>Verrucomicrobiia</taxon>
        <taxon>Verrucomicrobiales</taxon>
        <taxon>Verrucomicrobiaceae</taxon>
        <taxon>Prosthecobacter</taxon>
    </lineage>
</organism>